<dbReference type="RefSeq" id="WP_343926426.1">
    <property type="nucleotide sequence ID" value="NZ_BAAAKW010000064.1"/>
</dbReference>
<dbReference type="InterPro" id="IPR008928">
    <property type="entry name" value="6-hairpin_glycosidase_sf"/>
</dbReference>
<comment type="caution">
    <text evidence="2">The sequence shown here is derived from an EMBL/GenBank/DDBJ whole genome shotgun (WGS) entry which is preliminary data.</text>
</comment>
<dbReference type="PANTHER" id="PTHR31616">
    <property type="entry name" value="TREHALASE"/>
    <property type="match status" value="1"/>
</dbReference>
<evidence type="ECO:0000259" key="1">
    <source>
        <dbReference type="Pfam" id="PF00723"/>
    </source>
</evidence>
<gene>
    <name evidence="2" type="ORF">GCM10009655_25480</name>
</gene>
<dbReference type="Gene3D" id="1.50.10.10">
    <property type="match status" value="1"/>
</dbReference>
<dbReference type="InterPro" id="IPR011613">
    <property type="entry name" value="GH15-like"/>
</dbReference>
<evidence type="ECO:0000313" key="3">
    <source>
        <dbReference type="Proteomes" id="UP001500943"/>
    </source>
</evidence>
<dbReference type="InterPro" id="IPR012341">
    <property type="entry name" value="6hp_glycosidase-like_sf"/>
</dbReference>
<dbReference type="SUPFAM" id="SSF48208">
    <property type="entry name" value="Six-hairpin glycosidases"/>
    <property type="match status" value="1"/>
</dbReference>
<evidence type="ECO:0000313" key="2">
    <source>
        <dbReference type="EMBL" id="GAA1225692.1"/>
    </source>
</evidence>
<dbReference type="Pfam" id="PF00723">
    <property type="entry name" value="Glyco_hydro_15"/>
    <property type="match status" value="1"/>
</dbReference>
<protein>
    <recommendedName>
        <fullName evidence="1">GH15-like domain-containing protein</fullName>
    </recommendedName>
</protein>
<reference evidence="2 3" key="1">
    <citation type="journal article" date="2019" name="Int. J. Syst. Evol. Microbiol.">
        <title>The Global Catalogue of Microorganisms (GCM) 10K type strain sequencing project: providing services to taxonomists for standard genome sequencing and annotation.</title>
        <authorList>
            <consortium name="The Broad Institute Genomics Platform"/>
            <consortium name="The Broad Institute Genome Sequencing Center for Infectious Disease"/>
            <person name="Wu L."/>
            <person name="Ma J."/>
        </authorList>
    </citation>
    <scope>NUCLEOTIDE SEQUENCE [LARGE SCALE GENOMIC DNA]</scope>
    <source>
        <strain evidence="2 3">JCM 12762</strain>
    </source>
</reference>
<sequence length="393" mass="42838">MTSRTDDESLASLAAHSVELIAKLQHPSGAYPASPTFSAYTGYSWFRDGAFIADGMSAANAVDSASQFFDWCETILTAHRAQIETIEQAEAAGTPLDNSQMLATRFTLDGVEGDDDWWDFQTDGYGTWVWAAVAHAQRHGLSLERWSSGIELSVRYLLASWQRPCFDWWEEHASQRHVSTLGCVVAGLIAAADAGVLSPEWEARARHAAVDALHLIHTQGVRDGHLVKWLDSEAVDGSLSALISPLGVVDGTTQLAAKTTTQITAELAVDRGVHRYLEDTFYGGGQWPLLSCMLGLAYSAGGDFAKAHQQLEWAAQTVTAEGFLPEQVDDHLLDPPRVAEWLERWGSVATPLLWSHAMFVRLAVEIGVYVPQASGATVPATGERHHGNERETV</sequence>
<accession>A0ABN1VWH9</accession>
<dbReference type="EMBL" id="BAAAKW010000064">
    <property type="protein sequence ID" value="GAA1225692.1"/>
    <property type="molecule type" value="Genomic_DNA"/>
</dbReference>
<name>A0ABN1VWH9_9MICO</name>
<feature type="domain" description="GH15-like" evidence="1">
    <location>
        <begin position="18"/>
        <end position="293"/>
    </location>
</feature>
<keyword evidence="3" id="KW-1185">Reference proteome</keyword>
<organism evidence="2 3">
    <name type="scientific">Rhodoglobus aureus</name>
    <dbReference type="NCBI Taxonomy" id="191497"/>
    <lineage>
        <taxon>Bacteria</taxon>
        <taxon>Bacillati</taxon>
        <taxon>Actinomycetota</taxon>
        <taxon>Actinomycetes</taxon>
        <taxon>Micrococcales</taxon>
        <taxon>Microbacteriaceae</taxon>
        <taxon>Rhodoglobus</taxon>
    </lineage>
</organism>
<proteinExistence type="predicted"/>
<dbReference type="Proteomes" id="UP001500943">
    <property type="component" value="Unassembled WGS sequence"/>
</dbReference>
<dbReference type="PANTHER" id="PTHR31616:SF0">
    <property type="entry name" value="GLUCAN 1,4-ALPHA-GLUCOSIDASE"/>
    <property type="match status" value="1"/>
</dbReference>